<protein>
    <submittedName>
        <fullName evidence="1">Uncharacterized protein</fullName>
    </submittedName>
</protein>
<dbReference type="EMBL" id="JAFBMS010000070">
    <property type="protein sequence ID" value="KAG9338264.1"/>
    <property type="molecule type" value="Genomic_DNA"/>
</dbReference>
<dbReference type="AlphaFoldDB" id="A0A8T2NE59"/>
<evidence type="ECO:0000313" key="2">
    <source>
        <dbReference type="Proteomes" id="UP000824540"/>
    </source>
</evidence>
<proteinExistence type="predicted"/>
<organism evidence="1 2">
    <name type="scientific">Albula glossodonta</name>
    <name type="common">roundjaw bonefish</name>
    <dbReference type="NCBI Taxonomy" id="121402"/>
    <lineage>
        <taxon>Eukaryota</taxon>
        <taxon>Metazoa</taxon>
        <taxon>Chordata</taxon>
        <taxon>Craniata</taxon>
        <taxon>Vertebrata</taxon>
        <taxon>Euteleostomi</taxon>
        <taxon>Actinopterygii</taxon>
        <taxon>Neopterygii</taxon>
        <taxon>Teleostei</taxon>
        <taxon>Albuliformes</taxon>
        <taxon>Albulidae</taxon>
        <taxon>Albula</taxon>
    </lineage>
</organism>
<sequence>MDQEFNDIDSAGRWQNLYIRFERSYSLWKFQGLQPAAVARSKEKTEKRLRYVDKSMHCACDM</sequence>
<gene>
    <name evidence="1" type="ORF">JZ751_026069</name>
</gene>
<comment type="caution">
    <text evidence="1">The sequence shown here is derived from an EMBL/GenBank/DDBJ whole genome shotgun (WGS) entry which is preliminary data.</text>
</comment>
<name>A0A8T2NE59_9TELE</name>
<evidence type="ECO:0000313" key="1">
    <source>
        <dbReference type="EMBL" id="KAG9338264.1"/>
    </source>
</evidence>
<reference evidence="1" key="1">
    <citation type="thesis" date="2021" institute="BYU ScholarsArchive" country="Provo, UT, USA">
        <title>Applications of and Algorithms for Genome Assembly and Genomic Analyses with an Emphasis on Marine Teleosts.</title>
        <authorList>
            <person name="Pickett B.D."/>
        </authorList>
    </citation>
    <scope>NUCLEOTIDE SEQUENCE</scope>
    <source>
        <strain evidence="1">HI-2016</strain>
    </source>
</reference>
<dbReference type="Proteomes" id="UP000824540">
    <property type="component" value="Unassembled WGS sequence"/>
</dbReference>
<accession>A0A8T2NE59</accession>
<keyword evidence="2" id="KW-1185">Reference proteome</keyword>